<dbReference type="Proteomes" id="UP000007962">
    <property type="component" value="Chromosome"/>
</dbReference>
<accession>C5BYG8</accession>
<dbReference type="STRING" id="471853.Bcav_2823"/>
<organism evidence="3 4">
    <name type="scientific">Beutenbergia cavernae (strain ATCC BAA-8 / DSM 12333 / CCUG 43141 / JCM 11478 / NBRC 16432 / NCIMB 13614 / HKI 0122)</name>
    <dbReference type="NCBI Taxonomy" id="471853"/>
    <lineage>
        <taxon>Bacteria</taxon>
        <taxon>Bacillati</taxon>
        <taxon>Actinomycetota</taxon>
        <taxon>Actinomycetes</taxon>
        <taxon>Micrococcales</taxon>
        <taxon>Beutenbergiaceae</taxon>
        <taxon>Beutenbergia</taxon>
    </lineage>
</organism>
<feature type="compositionally biased region" description="Low complexity" evidence="1">
    <location>
        <begin position="37"/>
        <end position="46"/>
    </location>
</feature>
<reference evidence="3 4" key="1">
    <citation type="journal article" date="2009" name="Stand. Genomic Sci.">
        <title>Complete genome sequence of Beutenbergia cavernae type strain (HKI 0122).</title>
        <authorList>
            <person name="Land M."/>
            <person name="Pukall R."/>
            <person name="Abt B."/>
            <person name="Goker M."/>
            <person name="Rohde M."/>
            <person name="Glavina Del Rio T."/>
            <person name="Tice H."/>
            <person name="Copeland A."/>
            <person name="Cheng J.F."/>
            <person name="Lucas S."/>
            <person name="Chen F."/>
            <person name="Nolan M."/>
            <person name="Bruce D."/>
            <person name="Goodwin L."/>
            <person name="Pitluck S."/>
            <person name="Ivanova N."/>
            <person name="Mavromatis K."/>
            <person name="Ovchinnikova G."/>
            <person name="Pati A."/>
            <person name="Chen A."/>
            <person name="Palaniappan K."/>
            <person name="Hauser L."/>
            <person name="Chang Y.J."/>
            <person name="Jefferies C.C."/>
            <person name="Saunders E."/>
            <person name="Brettin T."/>
            <person name="Detter J.C."/>
            <person name="Han C."/>
            <person name="Chain P."/>
            <person name="Bristow J."/>
            <person name="Eisen J.A."/>
            <person name="Markowitz V."/>
            <person name="Hugenholtz P."/>
            <person name="Kyrpides N.C."/>
            <person name="Klenk H.P."/>
            <person name="Lapidus A."/>
        </authorList>
    </citation>
    <scope>NUCLEOTIDE SEQUENCE [LARGE SCALE GENOMIC DNA]</scope>
    <source>
        <strain evidence="4">ATCC BAA-8 / DSM 12333 / NBRC 16432</strain>
    </source>
</reference>
<feature type="transmembrane region" description="Helical" evidence="2">
    <location>
        <begin position="79"/>
        <end position="100"/>
    </location>
</feature>
<evidence type="ECO:0000256" key="1">
    <source>
        <dbReference type="SAM" id="MobiDB-lite"/>
    </source>
</evidence>
<keyword evidence="2" id="KW-1133">Transmembrane helix</keyword>
<keyword evidence="2" id="KW-0812">Transmembrane</keyword>
<evidence type="ECO:0000313" key="4">
    <source>
        <dbReference type="Proteomes" id="UP000007962"/>
    </source>
</evidence>
<dbReference type="AlphaFoldDB" id="C5BYG8"/>
<dbReference type="EMBL" id="CP001618">
    <property type="protein sequence ID" value="ACQ81068.1"/>
    <property type="molecule type" value="Genomic_DNA"/>
</dbReference>
<name>C5BYG8_BEUC1</name>
<protein>
    <submittedName>
        <fullName evidence="3">Uncharacterized protein</fullName>
    </submittedName>
</protein>
<proteinExistence type="predicted"/>
<keyword evidence="4" id="KW-1185">Reference proteome</keyword>
<gene>
    <name evidence="3" type="ordered locus">Bcav_2823</name>
</gene>
<dbReference type="KEGG" id="bcv:Bcav_2823"/>
<keyword evidence="2" id="KW-0472">Membrane</keyword>
<sequence>MSGFENRNPSAPAERPVTITTARRAPRSSSMPPPSAAPRASSAPKAPSNRALFRLGATQMVLTIVVVIVLNVVARRLGLNFWGSVALCAVVALAWPFVAARFRRR</sequence>
<feature type="region of interest" description="Disordered" evidence="1">
    <location>
        <begin position="1"/>
        <end position="46"/>
    </location>
</feature>
<evidence type="ECO:0000313" key="3">
    <source>
        <dbReference type="EMBL" id="ACQ81068.1"/>
    </source>
</evidence>
<feature type="transmembrane region" description="Helical" evidence="2">
    <location>
        <begin position="51"/>
        <end position="73"/>
    </location>
</feature>
<dbReference type="eggNOG" id="ENOG502ZNHK">
    <property type="taxonomic scope" value="Bacteria"/>
</dbReference>
<dbReference type="HOGENOM" id="CLU_2231283_0_0_11"/>
<evidence type="ECO:0000256" key="2">
    <source>
        <dbReference type="SAM" id="Phobius"/>
    </source>
</evidence>